<comment type="caution">
    <text evidence="1">The sequence shown here is derived from an EMBL/GenBank/DDBJ whole genome shotgun (WGS) entry which is preliminary data.</text>
</comment>
<keyword evidence="2" id="KW-1185">Reference proteome</keyword>
<proteinExistence type="predicted"/>
<reference evidence="1 2" key="1">
    <citation type="submission" date="2015-07" db="EMBL/GenBank/DDBJ databases">
        <title>Genome sequencing project for genomic taxonomy and phylogenomics of Bacillus-like bacteria.</title>
        <authorList>
            <person name="Liu B."/>
            <person name="Wang J."/>
            <person name="Zhu Y."/>
            <person name="Liu G."/>
            <person name="Chen Q."/>
            <person name="Chen Z."/>
            <person name="Che J."/>
            <person name="Ge C."/>
            <person name="Shi H."/>
            <person name="Pan Z."/>
            <person name="Liu X."/>
        </authorList>
    </citation>
    <scope>NUCLEOTIDE SEQUENCE [LARGE SCALE GENOMIC DNA]</scope>
    <source>
        <strain evidence="1 2">DSM 54</strain>
    </source>
</reference>
<dbReference type="EMBL" id="LGCI01000010">
    <property type="protein sequence ID" value="KOY80678.1"/>
    <property type="molecule type" value="Genomic_DNA"/>
</dbReference>
<protein>
    <submittedName>
        <fullName evidence="1">Uncharacterized protein</fullName>
    </submittedName>
</protein>
<dbReference type="Proteomes" id="UP000037977">
    <property type="component" value="Unassembled WGS sequence"/>
</dbReference>
<evidence type="ECO:0000313" key="1">
    <source>
        <dbReference type="EMBL" id="KOY80678.1"/>
    </source>
</evidence>
<organism evidence="1 2">
    <name type="scientific">Lysinibacillus macroides</name>
    <dbReference type="NCBI Taxonomy" id="33935"/>
    <lineage>
        <taxon>Bacteria</taxon>
        <taxon>Bacillati</taxon>
        <taxon>Bacillota</taxon>
        <taxon>Bacilli</taxon>
        <taxon>Bacillales</taxon>
        <taxon>Bacillaceae</taxon>
        <taxon>Lysinibacillus</taxon>
    </lineage>
</organism>
<dbReference type="PATRIC" id="fig|33935.3.peg.1928"/>
<name>A0A0M9DFX5_9BACI</name>
<dbReference type="AlphaFoldDB" id="A0A0M9DFX5"/>
<gene>
    <name evidence="1" type="ORF">ADM90_15925</name>
</gene>
<sequence>MKFNKIRILLLINLLFILLLSACSKENETGFDDQFIADLKDYIKVESAYKNVEENNINSLMNLYESQSYSWLNSSDEVKELLAQQQVFAEDKVNYIDNRLDFEPKTSSPEEKEVYDAIDEFEMKKLFHDTPTRNLVNATNQVDIQNVQEEYENSLRELDQAWDHIKSLSEKYNLNLFGDEA</sequence>
<dbReference type="PROSITE" id="PS51257">
    <property type="entry name" value="PROKAR_LIPOPROTEIN"/>
    <property type="match status" value="1"/>
</dbReference>
<dbReference type="OrthoDB" id="2734569at2"/>
<accession>A0A0M9DFX5</accession>
<dbReference type="RefSeq" id="WP_053995921.1">
    <property type="nucleotide sequence ID" value="NZ_CP065643.1"/>
</dbReference>
<evidence type="ECO:0000313" key="2">
    <source>
        <dbReference type="Proteomes" id="UP000037977"/>
    </source>
</evidence>